<organism evidence="2 3">
    <name type="scientific">Selenomonas ruminantium subsp. lactilytica (strain NBRC 103574 / TAM6421)</name>
    <dbReference type="NCBI Taxonomy" id="927704"/>
    <lineage>
        <taxon>Bacteria</taxon>
        <taxon>Bacillati</taxon>
        <taxon>Bacillota</taxon>
        <taxon>Negativicutes</taxon>
        <taxon>Selenomonadales</taxon>
        <taxon>Selenomonadaceae</taxon>
        <taxon>Selenomonas</taxon>
    </lineage>
</organism>
<feature type="coiled-coil region" evidence="1">
    <location>
        <begin position="10"/>
        <end position="58"/>
    </location>
</feature>
<dbReference type="Proteomes" id="UP000007887">
    <property type="component" value="Plasmid pSRC4"/>
</dbReference>
<keyword evidence="2" id="KW-0614">Plasmid</keyword>
<dbReference type="EMBL" id="AP012294">
    <property type="protein sequence ID" value="BAL84697.1"/>
    <property type="molecule type" value="Genomic_DNA"/>
</dbReference>
<proteinExistence type="predicted"/>
<dbReference type="PATRIC" id="fig|927704.6.peg.3461"/>
<dbReference type="AlphaFoldDB" id="I0GVB0"/>
<dbReference type="HOGENOM" id="CLU_2525654_0_0_9"/>
<sequence length="84" mass="9258">MNGETLEFALAKIDKQLTSISEELKDLKNNLPNLYISKEVYRSELSDLERRVAVLEANSSKVTWAVLGAAGSVLFTVVKAFLGI</sequence>
<protein>
    <recommendedName>
        <fullName evidence="4">Haemolysin XhlA</fullName>
    </recommendedName>
</protein>
<name>I0GVB0_SELRL</name>
<accession>I0GVB0</accession>
<geneLocation type="plasmid" evidence="2 3">
    <name>pSRC4</name>
</geneLocation>
<evidence type="ECO:0000313" key="2">
    <source>
        <dbReference type="EMBL" id="BAL84697.1"/>
    </source>
</evidence>
<evidence type="ECO:0000313" key="3">
    <source>
        <dbReference type="Proteomes" id="UP000007887"/>
    </source>
</evidence>
<keyword evidence="1" id="KW-0175">Coiled coil</keyword>
<gene>
    <name evidence="2" type="ordered locus">SELR_pSRC400460</name>
</gene>
<evidence type="ECO:0000256" key="1">
    <source>
        <dbReference type="SAM" id="Coils"/>
    </source>
</evidence>
<evidence type="ECO:0008006" key="4">
    <source>
        <dbReference type="Google" id="ProtNLM"/>
    </source>
</evidence>
<reference evidence="2 3" key="1">
    <citation type="submission" date="2011-10" db="EMBL/GenBank/DDBJ databases">
        <title>Whole genome sequence of Selenomonas ruminantium subsp. lactilytica TAM6421.</title>
        <authorList>
            <person name="Oguchi A."/>
            <person name="Ankai A."/>
            <person name="Kaneko J."/>
            <person name="Yamada-Narita S."/>
            <person name="Fukui S."/>
            <person name="Takahashi M."/>
            <person name="Onodera T."/>
            <person name="Kojima S."/>
            <person name="Fushimi T."/>
            <person name="Abe N."/>
            <person name="Kamio Y."/>
            <person name="Yamazaki S."/>
            <person name="Fujita N."/>
        </authorList>
    </citation>
    <scope>NUCLEOTIDE SEQUENCE [LARGE SCALE GENOMIC DNA]</scope>
    <source>
        <strain evidence="3">NBRC 103574 / TAM6421</strain>
        <plasmid evidence="2 3">pSRC4</plasmid>
    </source>
</reference>
<dbReference type="RefSeq" id="WP_014425997.1">
    <property type="nucleotide sequence ID" value="NC_017069.1"/>
</dbReference>
<dbReference type="KEGG" id="sri:SELR_pSRC400460"/>